<evidence type="ECO:0000313" key="4">
    <source>
        <dbReference type="Proteomes" id="UP001222027"/>
    </source>
</evidence>
<feature type="signal peptide" evidence="1">
    <location>
        <begin position="1"/>
        <end position="24"/>
    </location>
</feature>
<dbReference type="Pfam" id="PF25568">
    <property type="entry name" value="AAA_lid_At3g28540"/>
    <property type="match status" value="1"/>
</dbReference>
<dbReference type="InterPro" id="IPR050747">
    <property type="entry name" value="Mitochondrial_chaperone_BCS1"/>
</dbReference>
<protein>
    <recommendedName>
        <fullName evidence="2">AAA+ ATPase At3g28540-like C-terminal domain-containing protein</fullName>
    </recommendedName>
</protein>
<dbReference type="EMBL" id="JAQQAF010000009">
    <property type="protein sequence ID" value="KAJ8459257.1"/>
    <property type="molecule type" value="Genomic_DNA"/>
</dbReference>
<dbReference type="Proteomes" id="UP001222027">
    <property type="component" value="Unassembled WGS sequence"/>
</dbReference>
<gene>
    <name evidence="3" type="ORF">OPV22_032183</name>
</gene>
<name>A0AAV8PMB7_ENSVE</name>
<keyword evidence="4" id="KW-1185">Reference proteome</keyword>
<proteinExistence type="predicted"/>
<dbReference type="AlphaFoldDB" id="A0AAV8PMB7"/>
<dbReference type="InterPro" id="IPR058017">
    <property type="entry name" value="At3g28540-like_C"/>
</dbReference>
<evidence type="ECO:0000256" key="1">
    <source>
        <dbReference type="SAM" id="SignalP"/>
    </source>
</evidence>
<accession>A0AAV8PMB7</accession>
<feature type="domain" description="AAA+ ATPase At3g28540-like C-terminal" evidence="2">
    <location>
        <begin position="108"/>
        <end position="160"/>
    </location>
</feature>
<feature type="chain" id="PRO_5043742738" description="AAA+ ATPase At3g28540-like C-terminal domain-containing protein" evidence="1">
    <location>
        <begin position="25"/>
        <end position="177"/>
    </location>
</feature>
<comment type="caution">
    <text evidence="3">The sequence shown here is derived from an EMBL/GenBank/DDBJ whole genome shotgun (WGS) entry which is preliminary data.</text>
</comment>
<dbReference type="PANTHER" id="PTHR23070">
    <property type="entry name" value="BCS1 AAA-TYPE ATPASE"/>
    <property type="match status" value="1"/>
</dbReference>
<keyword evidence="1" id="KW-0732">Signal</keyword>
<organism evidence="3 4">
    <name type="scientific">Ensete ventricosum</name>
    <name type="common">Abyssinian banana</name>
    <name type="synonym">Musa ensete</name>
    <dbReference type="NCBI Taxonomy" id="4639"/>
    <lineage>
        <taxon>Eukaryota</taxon>
        <taxon>Viridiplantae</taxon>
        <taxon>Streptophyta</taxon>
        <taxon>Embryophyta</taxon>
        <taxon>Tracheophyta</taxon>
        <taxon>Spermatophyta</taxon>
        <taxon>Magnoliopsida</taxon>
        <taxon>Liliopsida</taxon>
        <taxon>Zingiberales</taxon>
        <taxon>Musaceae</taxon>
        <taxon>Ensete</taxon>
    </lineage>
</organism>
<reference evidence="3 4" key="1">
    <citation type="submission" date="2022-12" db="EMBL/GenBank/DDBJ databases">
        <title>Chromosome-scale assembly of the Ensete ventricosum genome.</title>
        <authorList>
            <person name="Dussert Y."/>
            <person name="Stocks J."/>
            <person name="Wendawek A."/>
            <person name="Woldeyes F."/>
            <person name="Nichols R.A."/>
            <person name="Borrell J.S."/>
        </authorList>
    </citation>
    <scope>NUCLEOTIDE SEQUENCE [LARGE SCALE GENOMIC DNA]</scope>
    <source>
        <strain evidence="4">cv. Maze</strain>
        <tissue evidence="3">Seeds</tissue>
    </source>
</reference>
<sequence>MAWDWISLTSLFASLLFLRTSVDTFLPEACGRHCNFLEFDIFDLELTVVSSNSQLRSLLASTTPSSIIAIEDIDCTLDLNDRKEKKESNTAKEALSLSGVSTKLSRGEEHELMAEVEALLKEVNMTPAEIVEMFMGCDGDGTGADAAMKNVVDELRRRRRRLKEAASPDEDGQMSRE</sequence>
<evidence type="ECO:0000313" key="3">
    <source>
        <dbReference type="EMBL" id="KAJ8459257.1"/>
    </source>
</evidence>
<evidence type="ECO:0000259" key="2">
    <source>
        <dbReference type="Pfam" id="PF25568"/>
    </source>
</evidence>